<keyword evidence="3" id="KW-1185">Reference proteome</keyword>
<feature type="region of interest" description="Disordered" evidence="1">
    <location>
        <begin position="447"/>
        <end position="725"/>
    </location>
</feature>
<feature type="compositionally biased region" description="Polar residues" evidence="1">
    <location>
        <begin position="456"/>
        <end position="465"/>
    </location>
</feature>
<evidence type="ECO:0000313" key="2">
    <source>
        <dbReference type="EMBL" id="PVD28990.1"/>
    </source>
</evidence>
<protein>
    <submittedName>
        <fullName evidence="2">Uncharacterized protein</fullName>
    </submittedName>
</protein>
<dbReference type="Proteomes" id="UP000245119">
    <property type="component" value="Linkage Group LG6"/>
</dbReference>
<feature type="compositionally biased region" description="Polar residues" evidence="1">
    <location>
        <begin position="652"/>
        <end position="671"/>
    </location>
</feature>
<dbReference type="AlphaFoldDB" id="A0A2T7P6E0"/>
<comment type="caution">
    <text evidence="2">The sequence shown here is derived from an EMBL/GenBank/DDBJ whole genome shotgun (WGS) entry which is preliminary data.</text>
</comment>
<feature type="compositionally biased region" description="Low complexity" evidence="1">
    <location>
        <begin position="189"/>
        <end position="204"/>
    </location>
</feature>
<evidence type="ECO:0000313" key="3">
    <source>
        <dbReference type="Proteomes" id="UP000245119"/>
    </source>
</evidence>
<feature type="compositionally biased region" description="Basic and acidic residues" evidence="1">
    <location>
        <begin position="636"/>
        <end position="650"/>
    </location>
</feature>
<feature type="compositionally biased region" description="Acidic residues" evidence="1">
    <location>
        <begin position="699"/>
        <end position="715"/>
    </location>
</feature>
<evidence type="ECO:0000256" key="1">
    <source>
        <dbReference type="SAM" id="MobiDB-lite"/>
    </source>
</evidence>
<feature type="region of interest" description="Disordered" evidence="1">
    <location>
        <begin position="176"/>
        <end position="232"/>
    </location>
</feature>
<reference evidence="2 3" key="1">
    <citation type="submission" date="2018-04" db="EMBL/GenBank/DDBJ databases">
        <title>The genome of golden apple snail Pomacea canaliculata provides insight into stress tolerance and invasive adaptation.</title>
        <authorList>
            <person name="Liu C."/>
            <person name="Liu B."/>
            <person name="Ren Y."/>
            <person name="Zhang Y."/>
            <person name="Wang H."/>
            <person name="Li S."/>
            <person name="Jiang F."/>
            <person name="Yin L."/>
            <person name="Zhang G."/>
            <person name="Qian W."/>
            <person name="Fan W."/>
        </authorList>
    </citation>
    <scope>NUCLEOTIDE SEQUENCE [LARGE SCALE GENOMIC DNA]</scope>
    <source>
        <strain evidence="2">SZHN2017</strain>
        <tissue evidence="2">Muscle</tissue>
    </source>
</reference>
<feature type="compositionally biased region" description="Basic and acidic residues" evidence="1">
    <location>
        <begin position="517"/>
        <end position="567"/>
    </location>
</feature>
<feature type="compositionally biased region" description="Basic and acidic residues" evidence="1">
    <location>
        <begin position="688"/>
        <end position="698"/>
    </location>
</feature>
<feature type="region of interest" description="Disordered" evidence="1">
    <location>
        <begin position="411"/>
        <end position="435"/>
    </location>
</feature>
<proteinExistence type="predicted"/>
<organism evidence="2 3">
    <name type="scientific">Pomacea canaliculata</name>
    <name type="common">Golden apple snail</name>
    <dbReference type="NCBI Taxonomy" id="400727"/>
    <lineage>
        <taxon>Eukaryota</taxon>
        <taxon>Metazoa</taxon>
        <taxon>Spiralia</taxon>
        <taxon>Lophotrochozoa</taxon>
        <taxon>Mollusca</taxon>
        <taxon>Gastropoda</taxon>
        <taxon>Caenogastropoda</taxon>
        <taxon>Architaenioglossa</taxon>
        <taxon>Ampullarioidea</taxon>
        <taxon>Ampullariidae</taxon>
        <taxon>Pomacea</taxon>
    </lineage>
</organism>
<dbReference type="OrthoDB" id="6095751at2759"/>
<sequence>MLLSLLTRPDVMVGLRSASRGPTVTAMEARVCSVEWQRQCLHLQQSQQSGHVGGKQAARSKDVLPVVELRPFIRKVWRREKSLPVFYDKQQLPKEDSRPESPASSGAVEPSPKVSHYIQELRAQQKNVDTRHSLDAPLRSRPKLHPVADFRFQTRDAVRHQQDLVPSFTTRFDRSRTTLTAVHQQQTDGSGRYSSSSDGSSSSGSGSGAVEGGDAEREMSSTTSSNKSLPQMCLTGGKLSVANLGRRPLLYLHPISAYRQKLSWIPATREDENGVGRRARSFPLTRAAGGFAVSRRTDLVLSGSTFRPLDKPVVHPPWGEEPSPHKFNKKLGAAHDSFLLLNQTGSPTVLERNLSHDLELQVERFRRERSFAPLADSIVSSTSHYVAYDNQPTPGEMTLMRARQANMSSRGLKAPHKRKESHKAMTSPQQNGYLGGNLRIGLGEIGLSPRSRSEQGDSGIQSSLGETLDDTFSRGAHGYGAPATSPRDFGEQVIIEDPDEPNECGVETATSTFTQRGESDRNQTTDKNRALSEEEPLDMREPLGKGRTRAHEPRNSELSRGDGRPHDQLGYAEDSRVSLLNSSSSSSSTLRDQNEVLDDNDNGNDNDDDDFQGQPALSGKHEQESVNSHQDLTLEGSDKNRFLPERRHDASFANSDISKHSPSPTPINTNDGADEDTDTRMTLTTHCSVHETSGKEEKVDENELSDERDQLDDSDTSTTFLTAGKGGEAIRQAGVVSS</sequence>
<accession>A0A2T7P6E0</accession>
<dbReference type="EMBL" id="PZQS01000006">
    <property type="protein sequence ID" value="PVD28990.1"/>
    <property type="molecule type" value="Genomic_DNA"/>
</dbReference>
<feature type="compositionally biased region" description="Acidic residues" evidence="1">
    <location>
        <begin position="595"/>
        <end position="611"/>
    </location>
</feature>
<gene>
    <name evidence="2" type="ORF">C0Q70_11587</name>
</gene>
<name>A0A2T7P6E0_POMCA</name>
<feature type="region of interest" description="Disordered" evidence="1">
    <location>
        <begin position="88"/>
        <end position="113"/>
    </location>
</feature>
<feature type="compositionally biased region" description="Polar residues" evidence="1">
    <location>
        <begin position="220"/>
        <end position="229"/>
    </location>
</feature>